<name>A0A7R9HCY6_TIMPO</name>
<reference evidence="2" key="1">
    <citation type="submission" date="2020-11" db="EMBL/GenBank/DDBJ databases">
        <authorList>
            <person name="Tran Van P."/>
        </authorList>
    </citation>
    <scope>NUCLEOTIDE SEQUENCE</scope>
</reference>
<dbReference type="Gene3D" id="2.70.40.10">
    <property type="match status" value="1"/>
</dbReference>
<dbReference type="InterPro" id="IPR029054">
    <property type="entry name" value="dUTPase-like"/>
</dbReference>
<feature type="domain" description="dUTPase-like" evidence="1">
    <location>
        <begin position="17"/>
        <end position="57"/>
    </location>
</feature>
<evidence type="ECO:0000259" key="1">
    <source>
        <dbReference type="Pfam" id="PF00692"/>
    </source>
</evidence>
<evidence type="ECO:0000313" key="2">
    <source>
        <dbReference type="EMBL" id="CAD7417590.1"/>
    </source>
</evidence>
<dbReference type="SUPFAM" id="SSF51283">
    <property type="entry name" value="dUTPase-like"/>
    <property type="match status" value="1"/>
</dbReference>
<dbReference type="EMBL" id="OD014208">
    <property type="protein sequence ID" value="CAD7417590.1"/>
    <property type="molecule type" value="Genomic_DNA"/>
</dbReference>
<dbReference type="Pfam" id="PF00692">
    <property type="entry name" value="dUTPase"/>
    <property type="match status" value="1"/>
</dbReference>
<accession>A0A7R9HCY6</accession>
<dbReference type="AlphaFoldDB" id="A0A7R9HCY6"/>
<proteinExistence type="predicted"/>
<organism evidence="2">
    <name type="scientific">Timema poppense</name>
    <name type="common">Walking stick</name>
    <dbReference type="NCBI Taxonomy" id="170557"/>
    <lineage>
        <taxon>Eukaryota</taxon>
        <taxon>Metazoa</taxon>
        <taxon>Ecdysozoa</taxon>
        <taxon>Arthropoda</taxon>
        <taxon>Hexapoda</taxon>
        <taxon>Insecta</taxon>
        <taxon>Pterygota</taxon>
        <taxon>Neoptera</taxon>
        <taxon>Polyneoptera</taxon>
        <taxon>Phasmatodea</taxon>
        <taxon>Timematodea</taxon>
        <taxon>Timematoidea</taxon>
        <taxon>Timematidae</taxon>
        <taxon>Timema</taxon>
    </lineage>
</organism>
<sequence length="128" mass="14378">MDSIISVIRPTDIYTIPTVPAGTYGRITPRSSLAIHHRIDDLVGVIEEDYRARLSNSSVDYYENSTISYYTTKLAQSIRLDHNRWEVGLAELSYSVGIESLKDNIISKDKELTANVMVAQVGRVSFPQ</sequence>
<protein>
    <recommendedName>
        <fullName evidence="1">dUTPase-like domain-containing protein</fullName>
    </recommendedName>
</protein>
<gene>
    <name evidence="2" type="ORF">TPSB3V08_LOCUS11888</name>
</gene>
<dbReference type="InterPro" id="IPR036157">
    <property type="entry name" value="dUTPase-like_sf"/>
</dbReference>